<feature type="compositionally biased region" description="Basic and acidic residues" evidence="2">
    <location>
        <begin position="198"/>
        <end position="210"/>
    </location>
</feature>
<evidence type="ECO:0000259" key="3">
    <source>
        <dbReference type="PROSITE" id="PS51968"/>
    </source>
</evidence>
<protein>
    <recommendedName>
        <fullName evidence="3">Grh/CP2 DB domain-containing protein</fullName>
    </recommendedName>
</protein>
<feature type="region of interest" description="Disordered" evidence="2">
    <location>
        <begin position="464"/>
        <end position="500"/>
    </location>
</feature>
<feature type="compositionally biased region" description="Polar residues" evidence="2">
    <location>
        <begin position="614"/>
        <end position="632"/>
    </location>
</feature>
<feature type="compositionally biased region" description="Low complexity" evidence="2">
    <location>
        <begin position="347"/>
        <end position="359"/>
    </location>
</feature>
<dbReference type="EMBL" id="AMQN01000154">
    <property type="status" value="NOT_ANNOTATED_CDS"/>
    <property type="molecule type" value="Genomic_DNA"/>
</dbReference>
<organism evidence="4 5">
    <name type="scientific">Capitella teleta</name>
    <name type="common">Polychaete worm</name>
    <dbReference type="NCBI Taxonomy" id="283909"/>
    <lineage>
        <taxon>Eukaryota</taxon>
        <taxon>Metazoa</taxon>
        <taxon>Spiralia</taxon>
        <taxon>Lophotrochozoa</taxon>
        <taxon>Annelida</taxon>
        <taxon>Polychaeta</taxon>
        <taxon>Sedentaria</taxon>
        <taxon>Scolecida</taxon>
        <taxon>Capitellidae</taxon>
        <taxon>Capitella</taxon>
    </lineage>
</organism>
<feature type="domain" description="Grh/CP2 DB" evidence="3">
    <location>
        <begin position="1055"/>
        <end position="1129"/>
    </location>
</feature>
<keyword evidence="1" id="KW-0539">Nucleus</keyword>
<dbReference type="EnsemblMetazoa" id="CapteT198091">
    <property type="protein sequence ID" value="CapteP198091"/>
    <property type="gene ID" value="CapteG198091"/>
</dbReference>
<evidence type="ECO:0000256" key="2">
    <source>
        <dbReference type="SAM" id="MobiDB-lite"/>
    </source>
</evidence>
<feature type="region of interest" description="Disordered" evidence="2">
    <location>
        <begin position="591"/>
        <end position="634"/>
    </location>
</feature>
<feature type="compositionally biased region" description="Basic and acidic residues" evidence="2">
    <location>
        <begin position="140"/>
        <end position="170"/>
    </location>
</feature>
<dbReference type="HOGENOM" id="CLU_279303_0_0_1"/>
<evidence type="ECO:0000313" key="4">
    <source>
        <dbReference type="EnsemblMetazoa" id="CapteP198091"/>
    </source>
</evidence>
<feature type="compositionally biased region" description="Basic residues" evidence="2">
    <location>
        <begin position="327"/>
        <end position="338"/>
    </location>
</feature>
<feature type="compositionally biased region" description="Polar residues" evidence="2">
    <location>
        <begin position="775"/>
        <end position="788"/>
    </location>
</feature>
<keyword evidence="5" id="KW-1185">Reference proteome</keyword>
<comment type="subcellular location">
    <subcellularLocation>
        <location evidence="1">Nucleus</location>
    </subcellularLocation>
</comment>
<name>X1ZYA1_CAPTE</name>
<feature type="region of interest" description="Disordered" evidence="2">
    <location>
        <begin position="391"/>
        <end position="429"/>
    </location>
</feature>
<evidence type="ECO:0000256" key="1">
    <source>
        <dbReference type="PROSITE-ProRule" id="PRU01313"/>
    </source>
</evidence>
<feature type="compositionally biased region" description="Acidic residues" evidence="2">
    <location>
        <begin position="1"/>
        <end position="12"/>
    </location>
</feature>
<keyword evidence="1" id="KW-0238">DNA-binding</keyword>
<feature type="region of interest" description="Disordered" evidence="2">
    <location>
        <begin position="140"/>
        <end position="179"/>
    </location>
</feature>
<dbReference type="AlphaFoldDB" id="X1ZYA1"/>
<feature type="compositionally biased region" description="Polar residues" evidence="2">
    <location>
        <begin position="464"/>
        <end position="485"/>
    </location>
</feature>
<proteinExistence type="predicted"/>
<sequence length="1129" mass="121736">MAFGCEGEEDGRDDGALPGEVRKRSSSGSSFDDLLDELDSGHLDILLNIESQMPLDMHLREHLEASGAASCLPDDAEDTGEMPHDIHAFFGHPLNSDDTQASAIALLHEYQNLPAIDKSNLKIGEKYGSFFDILKSDPLKREKGGEDVSTEEPEKSSNKESSPTKEDDGATKTMQVESREYGSLLIPKAVIGFLGRDQAETSEDKDHSHLMEQLSNPHSPVQETSSPHPNVIVNNADPCISGQVNSNSLQTHNDADILQQAMQSEGVHMHPGSPIPLTKALNNVALLSDQDHDLIPKEVVPDPNLLTMNLNSETKDPRPSQKDPQKRRSKRKAGKVLRRPPMAVDLSSPMSPPSSDSSMYVASTPEQYMQPYALATTQNARSLPNITETFRKESSGLSSNPSSAPGTPTGGYPPLSTSAMTPDLGPDAKIQDSELRPAFYAPSMHYSEAKVNGTSDITTYQRTTPSEGVNAKQPQVSQTHPSISQTPPPPTMCAPSPQTPQQLRLPVMPPSTSVPVFPVPQSPSSNPIHIPTPRPPSPYLLLGPGQELPEGYVHVPPPVNIVPSAVPNQEGSARVSMAVPIQGASRPIVCPTSLPPATPPPQNAPRPTEADVQQAKSQESSPHLPTVTSTVSWHRPQSLPAIPLPGTPTLPPYSVQARMPGEALRPSMVMMSPSGLYPYTPPPYAHLYQLPNGQVMQHPGIMVPIHHAHQQQASAHYEKRTDTIPAPPRNPLSALEATGSGAMHERMMQVSVKQENQHSPSEFAKSDRLTPLNEPCSTRHSMPNTPVSTVPAISRSSPQPVGFPPVASVQPLPAPSIKSTLASPVSHMKRSTTAESPVHCLTYNQPAVSQVPMVHPIPPISVAQVPPQNYVPYTQLPCSTSPALTHHYAVAVSPDMHPVASSKVHSKALTMPPTSLSSHPSHVPHPRPHLPSVTLSSPPQNALLPAKSLDANHNLASEPSIPVGHIPPTGMYRPPLSAILNCDLRSPDSGYADSMTSPADQCMLVNVADHQEGSAGLLGKRRRSSAPTKQHTAVLPLPIGNPKSTTVPIPKLEPDLSGYRYYLETNISTTQRINEDRITYLNKGQFYGLVLEYKPIQRMLPCSTVKVGHLQTSCKILFDVCLLIITAMS</sequence>
<feature type="compositionally biased region" description="Polar residues" evidence="2">
    <location>
        <begin position="213"/>
        <end position="228"/>
    </location>
</feature>
<dbReference type="OrthoDB" id="6158631at2759"/>
<accession>X1ZYA1</accession>
<dbReference type="Pfam" id="PF04516">
    <property type="entry name" value="CP2"/>
    <property type="match status" value="1"/>
</dbReference>
<feature type="region of interest" description="Disordered" evidence="2">
    <location>
        <begin position="1"/>
        <end position="30"/>
    </location>
</feature>
<evidence type="ECO:0000313" key="5">
    <source>
        <dbReference type="Proteomes" id="UP000014760"/>
    </source>
</evidence>
<feature type="region of interest" description="Disordered" evidence="2">
    <location>
        <begin position="198"/>
        <end position="229"/>
    </location>
</feature>
<feature type="region of interest" description="Disordered" evidence="2">
    <location>
        <begin position="296"/>
        <end position="360"/>
    </location>
</feature>
<dbReference type="OMA" id="DRHAVQX"/>
<dbReference type="PROSITE" id="PS51968">
    <property type="entry name" value="GRH_CP2_DB"/>
    <property type="match status" value="1"/>
</dbReference>
<feature type="compositionally biased region" description="Pro residues" evidence="2">
    <location>
        <begin position="593"/>
        <end position="604"/>
    </location>
</feature>
<reference evidence="5" key="2">
    <citation type="journal article" date="2013" name="Nature">
        <title>Insights into bilaterian evolution from three spiralian genomes.</title>
        <authorList>
            <person name="Simakov O."/>
            <person name="Marletaz F."/>
            <person name="Cho S.J."/>
            <person name="Edsinger-Gonzales E."/>
            <person name="Havlak P."/>
            <person name="Hellsten U."/>
            <person name="Kuo D.H."/>
            <person name="Larsson T."/>
            <person name="Lv J."/>
            <person name="Arendt D."/>
            <person name="Savage R."/>
            <person name="Osoegawa K."/>
            <person name="de Jong P."/>
            <person name="Grimwood J."/>
            <person name="Chapman J.A."/>
            <person name="Shapiro H."/>
            <person name="Aerts A."/>
            <person name="Otillar R.P."/>
            <person name="Terry A.Y."/>
            <person name="Boore J.L."/>
            <person name="Grigoriev I.V."/>
            <person name="Lindberg D.R."/>
            <person name="Seaver E.C."/>
            <person name="Weisblat D.A."/>
            <person name="Putnam N.H."/>
            <person name="Rokhsar D.S."/>
        </authorList>
    </citation>
    <scope>NUCLEOTIDE SEQUENCE</scope>
    <source>
        <strain evidence="5">I ESC-2004</strain>
    </source>
</reference>
<reference evidence="5" key="1">
    <citation type="submission" date="2012-12" db="EMBL/GenBank/DDBJ databases">
        <authorList>
            <person name="Hellsten U."/>
            <person name="Grimwood J."/>
            <person name="Chapman J.A."/>
            <person name="Shapiro H."/>
            <person name="Aerts A."/>
            <person name="Otillar R.P."/>
            <person name="Terry A.Y."/>
            <person name="Boore J.L."/>
            <person name="Simakov O."/>
            <person name="Marletaz F."/>
            <person name="Cho S.-J."/>
            <person name="Edsinger-Gonzales E."/>
            <person name="Havlak P."/>
            <person name="Kuo D.-H."/>
            <person name="Larsson T."/>
            <person name="Lv J."/>
            <person name="Arendt D."/>
            <person name="Savage R."/>
            <person name="Osoegawa K."/>
            <person name="de Jong P."/>
            <person name="Lindberg D.R."/>
            <person name="Seaver E.C."/>
            <person name="Weisblat D.A."/>
            <person name="Putnam N.H."/>
            <person name="Grigoriev I.V."/>
            <person name="Rokhsar D.S."/>
        </authorList>
    </citation>
    <scope>NUCLEOTIDE SEQUENCE</scope>
    <source>
        <strain evidence="5">I ESC-2004</strain>
    </source>
</reference>
<dbReference type="GO" id="GO:0003677">
    <property type="term" value="F:DNA binding"/>
    <property type="evidence" value="ECO:0007669"/>
    <property type="project" value="UniProtKB-KW"/>
</dbReference>
<dbReference type="GO" id="GO:0005634">
    <property type="term" value="C:nucleus"/>
    <property type="evidence" value="ECO:0007669"/>
    <property type="project" value="UniProtKB-SubCell"/>
</dbReference>
<feature type="region of interest" description="Disordered" evidence="2">
    <location>
        <begin position="755"/>
        <end position="798"/>
    </location>
</feature>
<dbReference type="Proteomes" id="UP000014760">
    <property type="component" value="Unassembled WGS sequence"/>
</dbReference>
<feature type="region of interest" description="Disordered" evidence="2">
    <location>
        <begin position="908"/>
        <end position="939"/>
    </location>
</feature>
<feature type="compositionally biased region" description="Low complexity" evidence="2">
    <location>
        <begin position="912"/>
        <end position="921"/>
    </location>
</feature>
<feature type="compositionally biased region" description="Basic and acidic residues" evidence="2">
    <location>
        <begin position="313"/>
        <end position="326"/>
    </location>
</feature>
<dbReference type="InterPro" id="IPR007604">
    <property type="entry name" value="CP2"/>
</dbReference>
<reference evidence="4" key="3">
    <citation type="submission" date="2015-06" db="UniProtKB">
        <authorList>
            <consortium name="EnsemblMetazoa"/>
        </authorList>
    </citation>
    <scope>IDENTIFICATION</scope>
</reference>